<dbReference type="EMBL" id="JAXLPB010000004">
    <property type="protein sequence ID" value="MDY8110297.1"/>
    <property type="molecule type" value="Genomic_DNA"/>
</dbReference>
<reference evidence="3 4" key="1">
    <citation type="submission" date="2023-12" db="EMBL/GenBank/DDBJ databases">
        <title>Description of Novel Strain Fulvimarina sp. 2208YS6-2-32 isolated from Uroteuthis (Photololigo) edulis.</title>
        <authorList>
            <person name="Park J.-S."/>
        </authorList>
    </citation>
    <scope>NUCLEOTIDE SEQUENCE [LARGE SCALE GENOMIC DNA]</scope>
    <source>
        <strain evidence="3 4">2208YS6-2-32</strain>
    </source>
</reference>
<keyword evidence="4" id="KW-1185">Reference proteome</keyword>
<dbReference type="PIRSF" id="PIRSF010521">
    <property type="entry name" value="DUF922_bac"/>
    <property type="match status" value="1"/>
</dbReference>
<comment type="caution">
    <text evidence="3">The sequence shown here is derived from an EMBL/GenBank/DDBJ whole genome shotgun (WGS) entry which is preliminary data.</text>
</comment>
<feature type="chain" id="PRO_5047455724" evidence="2">
    <location>
        <begin position="28"/>
        <end position="206"/>
    </location>
</feature>
<dbReference type="RefSeq" id="WP_322187801.1">
    <property type="nucleotide sequence ID" value="NZ_JAXLPB010000004.1"/>
</dbReference>
<protein>
    <submittedName>
        <fullName evidence="3">DUF922 domain-containing protein</fullName>
    </submittedName>
</protein>
<keyword evidence="1" id="KW-0175">Coiled coil</keyword>
<organism evidence="3 4">
    <name type="scientific">Fulvimarina uroteuthidis</name>
    <dbReference type="NCBI Taxonomy" id="3098149"/>
    <lineage>
        <taxon>Bacteria</taxon>
        <taxon>Pseudomonadati</taxon>
        <taxon>Pseudomonadota</taxon>
        <taxon>Alphaproteobacteria</taxon>
        <taxon>Hyphomicrobiales</taxon>
        <taxon>Aurantimonadaceae</taxon>
        <taxon>Fulvimarina</taxon>
    </lineage>
</organism>
<dbReference type="Pfam" id="PF06037">
    <property type="entry name" value="DUF922"/>
    <property type="match status" value="1"/>
</dbReference>
<sequence>MTQRLNPAWAVCALTVVLVLPAPPAPAGQVSQATQYFAVHGATLSEIDRSLSKSGPMVSDTGQRHPGATSVRFDGHVGYARVPRGCAVAETDIKLQLKTTLPKWRRPPRTEARTSLVWQTLAADIHRHEKQHSAIAISYMKRLESALKNLRPEPTCRQMEAKANRVMSRYLAEHERAQREFDTIEGREVDLRLNLALKRRLDSGQR</sequence>
<feature type="coiled-coil region" evidence="1">
    <location>
        <begin position="160"/>
        <end position="187"/>
    </location>
</feature>
<gene>
    <name evidence="3" type="ORF">U0C82_14230</name>
</gene>
<feature type="signal peptide" evidence="2">
    <location>
        <begin position="1"/>
        <end position="27"/>
    </location>
</feature>
<evidence type="ECO:0000256" key="2">
    <source>
        <dbReference type="SAM" id="SignalP"/>
    </source>
</evidence>
<accession>A0ABU5I4H9</accession>
<evidence type="ECO:0000313" key="4">
    <source>
        <dbReference type="Proteomes" id="UP001294412"/>
    </source>
</evidence>
<keyword evidence="2" id="KW-0732">Signal</keyword>
<dbReference type="InterPro" id="IPR010321">
    <property type="entry name" value="DUF922"/>
</dbReference>
<evidence type="ECO:0000313" key="3">
    <source>
        <dbReference type="EMBL" id="MDY8110297.1"/>
    </source>
</evidence>
<proteinExistence type="predicted"/>
<evidence type="ECO:0000256" key="1">
    <source>
        <dbReference type="SAM" id="Coils"/>
    </source>
</evidence>
<name>A0ABU5I4H9_9HYPH</name>
<dbReference type="Proteomes" id="UP001294412">
    <property type="component" value="Unassembled WGS sequence"/>
</dbReference>